<protein>
    <submittedName>
        <fullName evidence="1">Uncharacterized protein</fullName>
    </submittedName>
</protein>
<name>A0A0G1QQ54_9BACT</name>
<sequence>MAKGSCQNTPALEYILKEVGAPINPTAPITPAQITQLAQSEFLSGYTPAPYSSLNLNNYTICGGDQGCNLFLTSAETGLNTGTFGTFNNYTQTYQNINIDNTDASYLERAFTEEGFIASAQLGTTLVMEGAVVSSLPGVITTAVTAGTTRHSLKQAMP</sequence>
<evidence type="ECO:0000313" key="2">
    <source>
        <dbReference type="Proteomes" id="UP000034329"/>
    </source>
</evidence>
<comment type="caution">
    <text evidence="1">The sequence shown here is derived from an EMBL/GenBank/DDBJ whole genome shotgun (WGS) entry which is preliminary data.</text>
</comment>
<dbReference type="EMBL" id="LCLA01000004">
    <property type="protein sequence ID" value="KKU10760.1"/>
    <property type="molecule type" value="Genomic_DNA"/>
</dbReference>
<gene>
    <name evidence="1" type="ORF">UX13_C0004G0007</name>
</gene>
<dbReference type="Proteomes" id="UP000034329">
    <property type="component" value="Unassembled WGS sequence"/>
</dbReference>
<proteinExistence type="predicted"/>
<evidence type="ECO:0000313" key="1">
    <source>
        <dbReference type="EMBL" id="KKU10760.1"/>
    </source>
</evidence>
<organism evidence="1 2">
    <name type="scientific">Candidatus Woesebacteria bacterium GW2011_GWB1_45_5</name>
    <dbReference type="NCBI Taxonomy" id="1618581"/>
    <lineage>
        <taxon>Bacteria</taxon>
        <taxon>Candidatus Woeseibacteriota</taxon>
    </lineage>
</organism>
<accession>A0A0G1QQ54</accession>
<reference evidence="1 2" key="1">
    <citation type="journal article" date="2015" name="Nature">
        <title>rRNA introns, odd ribosomes, and small enigmatic genomes across a large radiation of phyla.</title>
        <authorList>
            <person name="Brown C.T."/>
            <person name="Hug L.A."/>
            <person name="Thomas B.C."/>
            <person name="Sharon I."/>
            <person name="Castelle C.J."/>
            <person name="Singh A."/>
            <person name="Wilkins M.J."/>
            <person name="Williams K.H."/>
            <person name="Banfield J.F."/>
        </authorList>
    </citation>
    <scope>NUCLEOTIDE SEQUENCE [LARGE SCALE GENOMIC DNA]</scope>
</reference>
<dbReference type="AlphaFoldDB" id="A0A0G1QQ54"/>